<dbReference type="OrthoDB" id="9787225at2"/>
<dbReference type="GO" id="GO:0071555">
    <property type="term" value="P:cell wall organization"/>
    <property type="evidence" value="ECO:0007669"/>
    <property type="project" value="UniProtKB-UniRule"/>
</dbReference>
<dbReference type="GO" id="GO:0018104">
    <property type="term" value="P:peptidoglycan-protein cross-linking"/>
    <property type="evidence" value="ECO:0007669"/>
    <property type="project" value="TreeGrafter"/>
</dbReference>
<dbReference type="AlphaFoldDB" id="A0A075LJ36"/>
<dbReference type="CDD" id="cd16913">
    <property type="entry name" value="YkuD_like"/>
    <property type="match status" value="1"/>
</dbReference>
<evidence type="ECO:0000256" key="5">
    <source>
        <dbReference type="ARBA" id="ARBA00022960"/>
    </source>
</evidence>
<feature type="domain" description="L,D-TPase catalytic" evidence="11">
    <location>
        <begin position="29"/>
        <end position="153"/>
    </location>
</feature>
<evidence type="ECO:0000256" key="1">
    <source>
        <dbReference type="ARBA" id="ARBA00004752"/>
    </source>
</evidence>
<comment type="similarity">
    <text evidence="2">Belongs to the YkuD family.</text>
</comment>
<keyword evidence="3" id="KW-0808">Transferase</keyword>
<sequence length="179" mass="19630">MRTMLVALTCLSILSPLWPFGENPVPGSPLIIVNKTTNQLAFLDDGKVIKIYPVATGKTPEATPEGLFMTLFKTEYPAYTRKQIAGGDKDNPLGSRWIGFNANDTQGRTFGIHGTNRPESIGSRVSAGCIRMRNEDVEELFEQVPVGTKVRIMTGWKSFEEIGVEDGAILSPRRQNSSG</sequence>
<dbReference type="GO" id="GO:0071972">
    <property type="term" value="F:peptidoglycan L,D-transpeptidase activity"/>
    <property type="evidence" value="ECO:0007669"/>
    <property type="project" value="TreeGrafter"/>
</dbReference>
<keyword evidence="5 9" id="KW-0133">Cell shape</keyword>
<dbReference type="Pfam" id="PF03734">
    <property type="entry name" value="YkuD"/>
    <property type="match status" value="1"/>
</dbReference>
<dbReference type="Proteomes" id="UP000027980">
    <property type="component" value="Chromosome"/>
</dbReference>
<name>A0A075LJ36_9BACI</name>
<evidence type="ECO:0000256" key="2">
    <source>
        <dbReference type="ARBA" id="ARBA00005992"/>
    </source>
</evidence>
<dbReference type="GeneID" id="34220789"/>
<comment type="pathway">
    <text evidence="8">Glycan biosynthesis.</text>
</comment>
<feature type="active site" description="Proton donor/acceptor" evidence="9">
    <location>
        <position position="113"/>
    </location>
</feature>
<feature type="active site" description="Nucleophile" evidence="9">
    <location>
        <position position="129"/>
    </location>
</feature>
<dbReference type="PROSITE" id="PS52029">
    <property type="entry name" value="LD_TPASE"/>
    <property type="match status" value="1"/>
</dbReference>
<dbReference type="KEGG" id="tap:GZ22_08780"/>
<dbReference type="InterPro" id="IPR038063">
    <property type="entry name" value="Transpep_catalytic_dom"/>
</dbReference>
<dbReference type="FunFam" id="2.40.440.10:FF:000003">
    <property type="entry name" value="L,D-transpeptidase YciB"/>
    <property type="match status" value="1"/>
</dbReference>
<evidence type="ECO:0000313" key="12">
    <source>
        <dbReference type="EMBL" id="AIF66720.1"/>
    </source>
</evidence>
<reference evidence="12 13" key="1">
    <citation type="submission" date="2014-07" db="EMBL/GenBank/DDBJ databases">
        <title>Complete genome sequence of a moderately halophilic bacterium Terribacillus aidingensis MP602, isolated from Cryptomeria fortunei in Tianmu mountain in China.</title>
        <authorList>
            <person name="Wang Y."/>
            <person name="Lu P."/>
            <person name="Zhang L."/>
        </authorList>
    </citation>
    <scope>NUCLEOTIDE SEQUENCE [LARGE SCALE GENOMIC DNA]</scope>
    <source>
        <strain evidence="12 13">MP602</strain>
    </source>
</reference>
<dbReference type="PANTHER" id="PTHR30582:SF4">
    <property type="entry name" value="L,D-TRANSPEPTIDASE YQJB-RELATED"/>
    <property type="match status" value="1"/>
</dbReference>
<dbReference type="InterPro" id="IPR005490">
    <property type="entry name" value="LD_TPept_cat_dom"/>
</dbReference>
<dbReference type="PANTHER" id="PTHR30582">
    <property type="entry name" value="L,D-TRANSPEPTIDASE"/>
    <property type="match status" value="1"/>
</dbReference>
<feature type="chain" id="PRO_5001707697" evidence="10">
    <location>
        <begin position="22"/>
        <end position="179"/>
    </location>
</feature>
<evidence type="ECO:0000256" key="7">
    <source>
        <dbReference type="ARBA" id="ARBA00023316"/>
    </source>
</evidence>
<evidence type="ECO:0000313" key="13">
    <source>
        <dbReference type="Proteomes" id="UP000027980"/>
    </source>
</evidence>
<evidence type="ECO:0000256" key="4">
    <source>
        <dbReference type="ARBA" id="ARBA00022801"/>
    </source>
</evidence>
<keyword evidence="7 9" id="KW-0961">Cell wall biogenesis/degradation</keyword>
<evidence type="ECO:0000256" key="10">
    <source>
        <dbReference type="SAM" id="SignalP"/>
    </source>
</evidence>
<feature type="signal peptide" evidence="10">
    <location>
        <begin position="1"/>
        <end position="21"/>
    </location>
</feature>
<accession>A0A075LJ36</accession>
<dbReference type="Gene3D" id="2.40.440.10">
    <property type="entry name" value="L,D-transpeptidase catalytic domain-like"/>
    <property type="match status" value="1"/>
</dbReference>
<protein>
    <submittedName>
        <fullName evidence="12">L,D-transpeptidase</fullName>
    </submittedName>
</protein>
<keyword evidence="10" id="KW-0732">Signal</keyword>
<dbReference type="HOGENOM" id="CLU_042399_4_1_9"/>
<gene>
    <name evidence="12" type="ORF">GZ22_08780</name>
</gene>
<comment type="pathway">
    <text evidence="1 9">Cell wall biogenesis; peptidoglycan biosynthesis.</text>
</comment>
<dbReference type="GO" id="GO:0005576">
    <property type="term" value="C:extracellular region"/>
    <property type="evidence" value="ECO:0007669"/>
    <property type="project" value="TreeGrafter"/>
</dbReference>
<dbReference type="RefSeq" id="WP_038561094.1">
    <property type="nucleotide sequence ID" value="NZ_CP008876.1"/>
</dbReference>
<dbReference type="SUPFAM" id="SSF141523">
    <property type="entry name" value="L,D-transpeptidase catalytic domain-like"/>
    <property type="match status" value="1"/>
</dbReference>
<dbReference type="InterPro" id="IPR050979">
    <property type="entry name" value="LD-transpeptidase"/>
</dbReference>
<dbReference type="GO" id="GO:0008360">
    <property type="term" value="P:regulation of cell shape"/>
    <property type="evidence" value="ECO:0007669"/>
    <property type="project" value="UniProtKB-UniRule"/>
</dbReference>
<evidence type="ECO:0000256" key="8">
    <source>
        <dbReference type="ARBA" id="ARBA00060592"/>
    </source>
</evidence>
<organism evidence="12 13">
    <name type="scientific">Terribacillus saccharophilus</name>
    <dbReference type="NCBI Taxonomy" id="361277"/>
    <lineage>
        <taxon>Bacteria</taxon>
        <taxon>Bacillati</taxon>
        <taxon>Bacillota</taxon>
        <taxon>Bacilli</taxon>
        <taxon>Bacillales</taxon>
        <taxon>Bacillaceae</taxon>
        <taxon>Terribacillus</taxon>
    </lineage>
</organism>
<keyword evidence="4" id="KW-0378">Hydrolase</keyword>
<evidence type="ECO:0000256" key="3">
    <source>
        <dbReference type="ARBA" id="ARBA00022679"/>
    </source>
</evidence>
<evidence type="ECO:0000256" key="6">
    <source>
        <dbReference type="ARBA" id="ARBA00022984"/>
    </source>
</evidence>
<evidence type="ECO:0000256" key="9">
    <source>
        <dbReference type="PROSITE-ProRule" id="PRU01373"/>
    </source>
</evidence>
<evidence type="ECO:0000259" key="11">
    <source>
        <dbReference type="PROSITE" id="PS52029"/>
    </source>
</evidence>
<dbReference type="UniPathway" id="UPA00219"/>
<proteinExistence type="inferred from homology"/>
<dbReference type="GO" id="GO:0016740">
    <property type="term" value="F:transferase activity"/>
    <property type="evidence" value="ECO:0007669"/>
    <property type="project" value="UniProtKB-KW"/>
</dbReference>
<keyword evidence="6 9" id="KW-0573">Peptidoglycan synthesis</keyword>
<dbReference type="EMBL" id="CP008876">
    <property type="protein sequence ID" value="AIF66720.1"/>
    <property type="molecule type" value="Genomic_DNA"/>
</dbReference>